<evidence type="ECO:0000259" key="17">
    <source>
        <dbReference type="PROSITE" id="PS51292"/>
    </source>
</evidence>
<feature type="domain" description="RING-CH-type" evidence="17">
    <location>
        <begin position="13"/>
        <end position="74"/>
    </location>
</feature>
<keyword evidence="5" id="KW-0808">Transferase</keyword>
<feature type="region of interest" description="Disordered" evidence="14">
    <location>
        <begin position="564"/>
        <end position="589"/>
    </location>
</feature>
<evidence type="ECO:0000256" key="5">
    <source>
        <dbReference type="ARBA" id="ARBA00022679"/>
    </source>
</evidence>
<feature type="compositionally biased region" description="Low complexity" evidence="14">
    <location>
        <begin position="286"/>
        <end position="296"/>
    </location>
</feature>
<dbReference type="PANTHER" id="PTHR13145:SF0">
    <property type="entry name" value="E3 UBIQUITIN-PROTEIN LIGASE MARCHF6"/>
    <property type="match status" value="1"/>
</dbReference>
<feature type="domain" description="RING-type" evidence="16">
    <location>
        <begin position="21"/>
        <end position="67"/>
    </location>
</feature>
<feature type="compositionally biased region" description="Basic and acidic residues" evidence="14">
    <location>
        <begin position="425"/>
        <end position="444"/>
    </location>
</feature>
<feature type="transmembrane region" description="Helical" evidence="15">
    <location>
        <begin position="1210"/>
        <end position="1227"/>
    </location>
</feature>
<dbReference type="CDD" id="cd16702">
    <property type="entry name" value="RING_CH-C4HC3_MARCH6"/>
    <property type="match status" value="1"/>
</dbReference>
<evidence type="ECO:0000256" key="8">
    <source>
        <dbReference type="ARBA" id="ARBA00022771"/>
    </source>
</evidence>
<evidence type="ECO:0000256" key="10">
    <source>
        <dbReference type="ARBA" id="ARBA00022833"/>
    </source>
</evidence>
<keyword evidence="8 13" id="KW-0863">Zinc-finger</keyword>
<evidence type="ECO:0000256" key="13">
    <source>
        <dbReference type="PROSITE-ProRule" id="PRU00175"/>
    </source>
</evidence>
<dbReference type="Gene3D" id="3.30.40.10">
    <property type="entry name" value="Zinc/RING finger domain, C3HC4 (zinc finger)"/>
    <property type="match status" value="1"/>
</dbReference>
<comment type="caution">
    <text evidence="18">The sequence shown here is derived from an EMBL/GenBank/DDBJ whole genome shotgun (WGS) entry which is preliminary data.</text>
</comment>
<dbReference type="EMBL" id="JBBXJM010000006">
    <property type="protein sequence ID" value="KAL1406108.1"/>
    <property type="molecule type" value="Genomic_DNA"/>
</dbReference>
<evidence type="ECO:0000256" key="4">
    <source>
        <dbReference type="ARBA" id="ARBA00012483"/>
    </source>
</evidence>
<keyword evidence="6 15" id="KW-0812">Transmembrane</keyword>
<dbReference type="RefSeq" id="XP_069206052.1">
    <property type="nucleotide sequence ID" value="XM_069356211.1"/>
</dbReference>
<feature type="transmembrane region" description="Helical" evidence="15">
    <location>
        <begin position="967"/>
        <end position="991"/>
    </location>
</feature>
<proteinExistence type="predicted"/>
<dbReference type="SMART" id="SM00744">
    <property type="entry name" value="RINGv"/>
    <property type="match status" value="1"/>
</dbReference>
<evidence type="ECO:0000259" key="16">
    <source>
        <dbReference type="PROSITE" id="PS50089"/>
    </source>
</evidence>
<keyword evidence="10" id="KW-0862">Zinc</keyword>
<feature type="transmembrane region" description="Helical" evidence="15">
    <location>
        <begin position="817"/>
        <end position="837"/>
    </location>
</feature>
<feature type="transmembrane region" description="Helical" evidence="15">
    <location>
        <begin position="1403"/>
        <end position="1421"/>
    </location>
</feature>
<gene>
    <name evidence="18" type="ORF">Q8F55_007791</name>
</gene>
<dbReference type="InterPro" id="IPR011016">
    <property type="entry name" value="Znf_RING-CH"/>
</dbReference>
<evidence type="ECO:0000256" key="7">
    <source>
        <dbReference type="ARBA" id="ARBA00022723"/>
    </source>
</evidence>
<evidence type="ECO:0000256" key="11">
    <source>
        <dbReference type="ARBA" id="ARBA00022989"/>
    </source>
</evidence>
<keyword evidence="7" id="KW-0479">Metal-binding</keyword>
<evidence type="ECO:0000256" key="6">
    <source>
        <dbReference type="ARBA" id="ARBA00022692"/>
    </source>
</evidence>
<keyword evidence="12 15" id="KW-0472">Membrane</keyword>
<feature type="transmembrane region" description="Helical" evidence="15">
    <location>
        <begin position="1169"/>
        <end position="1190"/>
    </location>
</feature>
<feature type="transmembrane region" description="Helical" evidence="15">
    <location>
        <begin position="211"/>
        <end position="235"/>
    </location>
</feature>
<comment type="pathway">
    <text evidence="3">Protein modification; protein ubiquitination.</text>
</comment>
<keyword evidence="9" id="KW-0833">Ubl conjugation pathway</keyword>
<dbReference type="PANTHER" id="PTHR13145">
    <property type="entry name" value="SSM4 PROTEIN"/>
    <property type="match status" value="1"/>
</dbReference>
<evidence type="ECO:0000256" key="12">
    <source>
        <dbReference type="ARBA" id="ARBA00023136"/>
    </source>
</evidence>
<evidence type="ECO:0000256" key="9">
    <source>
        <dbReference type="ARBA" id="ARBA00022786"/>
    </source>
</evidence>
<sequence length="1479" mass="162368">MADYTAAAPSAWNLDEEGDLCRVCRTEAEDTKPLIYPCKCAGSVRYVHSDCLQEWLSHSRKRYCEICGHHYTFTKVYPSSLPAAIPVAVYARQSLLVAGRTAWRVFRAWIAILSWLVILPVVTMSSLRLILVGADYVTFPSIAYGARNVITDSWADLNATYAAANLTADVLNNNPNITGRERVLAVIAQNGTLNHIIPSVTERMSQDAKNLVAFVFRGQIIAICIAAGLIGLILLREWIGQIDWHARPPPLVEDEIHPDDWVFRNGQAMPMLGLNGLPPFVPTFEPPETAEANPAQPEEEEAQRPRDDDNASTRAQYDPDEGDRSIEGDHADEGAHSVDAERVAGSEPSTTASVDTIPRARPSPSHVAYAAPELLGGEESSRAFFLWEENAEAGPSRPAADVPTDALSAAPSPVQATTSASRSAAADDERSRSGSHLGGDESPRGHFYSPPEAGILQALDTIPSTTGAPEISPDLRRASDPGPFNPEGNVERQGERQFGSHGLPYGPGDSPPMDVGATENGDPGLLLDDTPPVNRHHDAFATPVAALRTDLIRVDTDLEDLDTDADADADAEGDGDANDADVEPEEDDEANAVVEAVMGPQRGVDQLDPLDGMGMEVPPEDDDDRPLDADDWDGIFEVIGFIGPLTGLLHNHVFVSIAMACTLTLLIGLPIIMGKIVLSMDVIRGGGDLGLMLMRATGFLFSITVDLAVLIVREVFALPRLLLEPAATWLTTRLNLPALEFNATAPNITSTLLQISAASNRLLTADHTADLPPGVGAAANTFLGGFEVIGHYAFKLYKAWHLLAISVAASPDARDQIWCLAVGYVALTVTIIIVALADAAKLFELSDLFVERARNVQIFFKVVFFMTLEIVVFPLFVGVIIDICLLPVFGWTLQGQLDQLSGRPFGTLFVAWLTGTLFMFSFATFLAHMRTVCRHGALYFIRDPSDPSHSPVKDIMERPALAQIPRLAVSAAMYAIVVFAVCGAVPLALSALKRIGLFKTFLPLRLEQRPLSSVPFDLLFLHLILPPSWESLRIFHRLKKGLAYWWTFTVRTLKLSSLIFGTQPQQKPETKEVQLFWLVTDAFCQAVFGPYDNRATPARVPASDRVELLPITDRRREGMLIALDHTGAPKTPADRIRLLKQDRAARRAGRDPRRDYTVIQLPDYWRTRVYALLFLALLTSSLVVGALVFVPLSVGRLATRMLFAPSVFDGYSWLFGGYICWGSYSLGQTTKKRIIQWSRARRLRRSKASTRFKRGVFSGLKNAYSVLLLYLIVPLLVGINFELFIALPVRYGFSRDVTPVLHFWDAWAMGTAFISVYVGAVGMVNDHPVAGIEGLPRGQRFREAFKRPLAQRFKELNRFILPLVGTLIIPIVAPWLLFLSLHAFLAALGLVSSVVRNGWPFRMMYPLTSAAFVLFTARRAIAKSADRIRQWIIDAEYVVEERVENYGPGAEDEKDDAAFVEPGAPAIVEGGEWEDVAVL</sequence>
<dbReference type="GeneID" id="95988834"/>
<dbReference type="Pfam" id="PF23113">
    <property type="entry name" value="MARCHF6_C"/>
    <property type="match status" value="1"/>
</dbReference>
<organism evidence="18 19">
    <name type="scientific">Vanrija albida</name>
    <dbReference type="NCBI Taxonomy" id="181172"/>
    <lineage>
        <taxon>Eukaryota</taxon>
        <taxon>Fungi</taxon>
        <taxon>Dikarya</taxon>
        <taxon>Basidiomycota</taxon>
        <taxon>Agaricomycotina</taxon>
        <taxon>Tremellomycetes</taxon>
        <taxon>Trichosporonales</taxon>
        <taxon>Trichosporonaceae</taxon>
        <taxon>Vanrija</taxon>
    </lineage>
</organism>
<dbReference type="PROSITE" id="PS51292">
    <property type="entry name" value="ZF_RING_CH"/>
    <property type="match status" value="1"/>
</dbReference>
<evidence type="ECO:0000256" key="3">
    <source>
        <dbReference type="ARBA" id="ARBA00004906"/>
    </source>
</evidence>
<dbReference type="Pfam" id="PF12906">
    <property type="entry name" value="RINGv"/>
    <property type="match status" value="1"/>
</dbReference>
<evidence type="ECO:0000313" key="18">
    <source>
        <dbReference type="EMBL" id="KAL1406108.1"/>
    </source>
</evidence>
<keyword evidence="19" id="KW-1185">Reference proteome</keyword>
<accession>A0ABR3PUJ3</accession>
<dbReference type="InterPro" id="IPR056521">
    <property type="entry name" value="MARCHF6-like_C"/>
</dbReference>
<name>A0ABR3PUJ3_9TREE</name>
<feature type="compositionally biased region" description="Basic and acidic residues" evidence="14">
    <location>
        <begin position="322"/>
        <end position="344"/>
    </location>
</feature>
<feature type="transmembrane region" description="Helical" evidence="15">
    <location>
        <begin position="858"/>
        <end position="889"/>
    </location>
</feature>
<feature type="transmembrane region" description="Helical" evidence="15">
    <location>
        <begin position="108"/>
        <end position="131"/>
    </location>
</feature>
<feature type="transmembrane region" description="Helical" evidence="15">
    <location>
        <begin position="653"/>
        <end position="672"/>
    </location>
</feature>
<keyword evidence="11 15" id="KW-1133">Transmembrane helix</keyword>
<dbReference type="SUPFAM" id="SSF57850">
    <property type="entry name" value="RING/U-box"/>
    <property type="match status" value="1"/>
</dbReference>
<dbReference type="InterPro" id="IPR001841">
    <property type="entry name" value="Znf_RING"/>
</dbReference>
<reference evidence="18 19" key="1">
    <citation type="submission" date="2023-08" db="EMBL/GenBank/DDBJ databases">
        <title>Annotated Genome Sequence of Vanrija albida AlHP1.</title>
        <authorList>
            <person name="Herzog R."/>
        </authorList>
    </citation>
    <scope>NUCLEOTIDE SEQUENCE [LARGE SCALE GENOMIC DNA]</scope>
    <source>
        <strain evidence="18 19">AlHP1</strain>
    </source>
</reference>
<protein>
    <recommendedName>
        <fullName evidence="4">RING-type E3 ubiquitin transferase</fullName>
        <ecNumber evidence="4">2.3.2.27</ecNumber>
    </recommendedName>
</protein>
<evidence type="ECO:0000256" key="1">
    <source>
        <dbReference type="ARBA" id="ARBA00000900"/>
    </source>
</evidence>
<feature type="transmembrane region" description="Helical" evidence="15">
    <location>
        <begin position="1263"/>
        <end position="1286"/>
    </location>
</feature>
<dbReference type="EC" id="2.3.2.27" evidence="4"/>
<feature type="region of interest" description="Disordered" evidence="14">
    <location>
        <begin position="274"/>
        <end position="364"/>
    </location>
</feature>
<feature type="region of interest" description="Disordered" evidence="14">
    <location>
        <begin position="386"/>
        <end position="537"/>
    </location>
</feature>
<dbReference type="InterPro" id="IPR013083">
    <property type="entry name" value="Znf_RING/FYVE/PHD"/>
</dbReference>
<feature type="transmembrane region" description="Helical" evidence="15">
    <location>
        <begin position="692"/>
        <end position="712"/>
    </location>
</feature>
<evidence type="ECO:0000313" key="19">
    <source>
        <dbReference type="Proteomes" id="UP001565368"/>
    </source>
</evidence>
<feature type="transmembrane region" description="Helical" evidence="15">
    <location>
        <begin position="1306"/>
        <end position="1324"/>
    </location>
</feature>
<evidence type="ECO:0000256" key="14">
    <source>
        <dbReference type="SAM" id="MobiDB-lite"/>
    </source>
</evidence>
<feature type="compositionally biased region" description="Basic and acidic residues" evidence="14">
    <location>
        <begin position="302"/>
        <end position="311"/>
    </location>
</feature>
<feature type="transmembrane region" description="Helical" evidence="15">
    <location>
        <begin position="1359"/>
        <end position="1391"/>
    </location>
</feature>
<evidence type="ECO:0000256" key="2">
    <source>
        <dbReference type="ARBA" id="ARBA00004141"/>
    </source>
</evidence>
<comment type="catalytic activity">
    <reaction evidence="1">
        <text>S-ubiquitinyl-[E2 ubiquitin-conjugating enzyme]-L-cysteine + [acceptor protein]-L-lysine = [E2 ubiquitin-conjugating enzyme]-L-cysteine + N(6)-ubiquitinyl-[acceptor protein]-L-lysine.</text>
        <dbReference type="EC" id="2.3.2.27"/>
    </reaction>
</comment>
<dbReference type="Proteomes" id="UP001565368">
    <property type="component" value="Unassembled WGS sequence"/>
</dbReference>
<evidence type="ECO:0000256" key="15">
    <source>
        <dbReference type="SAM" id="Phobius"/>
    </source>
</evidence>
<feature type="transmembrane region" description="Helical" evidence="15">
    <location>
        <begin position="909"/>
        <end position="927"/>
    </location>
</feature>
<dbReference type="PROSITE" id="PS50089">
    <property type="entry name" value="ZF_RING_2"/>
    <property type="match status" value="1"/>
</dbReference>
<comment type="subcellular location">
    <subcellularLocation>
        <location evidence="2">Membrane</location>
        <topology evidence="2">Multi-pass membrane protein</topology>
    </subcellularLocation>
</comment>